<protein>
    <submittedName>
        <fullName evidence="2">Predicted protein</fullName>
    </submittedName>
</protein>
<dbReference type="GeneID" id="6077878"/>
<feature type="region of interest" description="Disordered" evidence="1">
    <location>
        <begin position="1"/>
        <end position="25"/>
    </location>
</feature>
<dbReference type="Proteomes" id="UP000001194">
    <property type="component" value="Unassembled WGS sequence"/>
</dbReference>
<dbReference type="AlphaFoldDB" id="B0DE06"/>
<keyword evidence="3" id="KW-1185">Reference proteome</keyword>
<sequence length="606" mass="65901">MSTLPGHTSSSTPSLDGKGGTDSASKRTGSNYVYYRLYTKSGAFESIHPLYDNDRFIGRVPPKSFAPPHTVASIRRSLCKLEGLSEPDKALVFTPLESPAPKEDSARFSLYAPSGPGLSEQDPIALVVESEKRTKNITLSENLPKRSDHTDVHYVYYRVYLSEGEADEGAKTSFDESDISLGRINTLSIAPPHTAGSLKACIAKVEGLVTPGHALYKDMELFEDMNGDAAMSDADVISFLSDTYPGSDEGDPVALVNATANTAADEKAKPTSGNVLSNPQLASAKRTLSDEPDSNFTKRVLLTHTYSYAENQPTWLPISNNEIVHTDGVVVSMKSPSTQTFWPGYMVINSKGVKGCVLVGSGDVYIQFHSLFRRQRGYRFSIEKNGSYLCTLSTFTVYYRVYSLEGEDQKAKTSFNESDISLGRINTLFIAPPHTAGSLKACIAKVEGLVTPGHALYDGMELFHDMNSDAAMSDADVISLQGDAYPGSDEGNHVALVNATANTVTDQKAKPTPDGPESKFTKCARLTSTFSCSEVNKPTWLSSGNISEIVHTDGVVVSFVDALSEQSIIQHTWWSIPRVKKALWIKKNKELIMKHEADIAQIATAD</sequence>
<dbReference type="OrthoDB" id="2995174at2759"/>
<gene>
    <name evidence="2" type="ORF">LACBIDRAFT_328185</name>
</gene>
<dbReference type="RefSeq" id="XP_001882110.1">
    <property type="nucleotide sequence ID" value="XM_001882075.1"/>
</dbReference>
<evidence type="ECO:0000313" key="3">
    <source>
        <dbReference type="Proteomes" id="UP000001194"/>
    </source>
</evidence>
<evidence type="ECO:0000313" key="2">
    <source>
        <dbReference type="EMBL" id="EDR07179.1"/>
    </source>
</evidence>
<dbReference type="EMBL" id="DS547105">
    <property type="protein sequence ID" value="EDR07179.1"/>
    <property type="molecule type" value="Genomic_DNA"/>
</dbReference>
<accession>B0DE06</accession>
<proteinExistence type="predicted"/>
<organism evidence="3">
    <name type="scientific">Laccaria bicolor (strain S238N-H82 / ATCC MYA-4686)</name>
    <name type="common">Bicoloured deceiver</name>
    <name type="synonym">Laccaria laccata var. bicolor</name>
    <dbReference type="NCBI Taxonomy" id="486041"/>
    <lineage>
        <taxon>Eukaryota</taxon>
        <taxon>Fungi</taxon>
        <taxon>Dikarya</taxon>
        <taxon>Basidiomycota</taxon>
        <taxon>Agaricomycotina</taxon>
        <taxon>Agaricomycetes</taxon>
        <taxon>Agaricomycetidae</taxon>
        <taxon>Agaricales</taxon>
        <taxon>Agaricineae</taxon>
        <taxon>Hydnangiaceae</taxon>
        <taxon>Laccaria</taxon>
    </lineage>
</organism>
<evidence type="ECO:0000256" key="1">
    <source>
        <dbReference type="SAM" id="MobiDB-lite"/>
    </source>
</evidence>
<dbReference type="HOGENOM" id="CLU_468559_0_0_1"/>
<reference evidence="2 3" key="1">
    <citation type="journal article" date="2008" name="Nature">
        <title>The genome of Laccaria bicolor provides insights into mycorrhizal symbiosis.</title>
        <authorList>
            <person name="Martin F."/>
            <person name="Aerts A."/>
            <person name="Ahren D."/>
            <person name="Brun A."/>
            <person name="Danchin E.G.J."/>
            <person name="Duchaussoy F."/>
            <person name="Gibon J."/>
            <person name="Kohler A."/>
            <person name="Lindquist E."/>
            <person name="Pereda V."/>
            <person name="Salamov A."/>
            <person name="Shapiro H.J."/>
            <person name="Wuyts J."/>
            <person name="Blaudez D."/>
            <person name="Buee M."/>
            <person name="Brokstein P."/>
            <person name="Canbaeck B."/>
            <person name="Cohen D."/>
            <person name="Courty P.E."/>
            <person name="Coutinho P.M."/>
            <person name="Delaruelle C."/>
            <person name="Detter J.C."/>
            <person name="Deveau A."/>
            <person name="DiFazio S."/>
            <person name="Duplessis S."/>
            <person name="Fraissinet-Tachet L."/>
            <person name="Lucic E."/>
            <person name="Frey-Klett P."/>
            <person name="Fourrey C."/>
            <person name="Feussner I."/>
            <person name="Gay G."/>
            <person name="Grimwood J."/>
            <person name="Hoegger P.J."/>
            <person name="Jain P."/>
            <person name="Kilaru S."/>
            <person name="Labbe J."/>
            <person name="Lin Y.C."/>
            <person name="Legue V."/>
            <person name="Le Tacon F."/>
            <person name="Marmeisse R."/>
            <person name="Melayah D."/>
            <person name="Montanini B."/>
            <person name="Muratet M."/>
            <person name="Nehls U."/>
            <person name="Niculita-Hirzel H."/>
            <person name="Oudot-Le Secq M.P."/>
            <person name="Peter M."/>
            <person name="Quesneville H."/>
            <person name="Rajashekar B."/>
            <person name="Reich M."/>
            <person name="Rouhier N."/>
            <person name="Schmutz J."/>
            <person name="Yin T."/>
            <person name="Chalot M."/>
            <person name="Henrissat B."/>
            <person name="Kuees U."/>
            <person name="Lucas S."/>
            <person name="Van de Peer Y."/>
            <person name="Podila G.K."/>
            <person name="Polle A."/>
            <person name="Pukkila P.J."/>
            <person name="Richardson P.M."/>
            <person name="Rouze P."/>
            <person name="Sanders I.R."/>
            <person name="Stajich J.E."/>
            <person name="Tunlid A."/>
            <person name="Tuskan G."/>
            <person name="Grigoriev I.V."/>
        </authorList>
    </citation>
    <scope>NUCLEOTIDE SEQUENCE [LARGE SCALE GENOMIC DNA]</scope>
    <source>
        <strain evidence="3">S238N-H82 / ATCC MYA-4686</strain>
    </source>
</reference>
<dbReference type="InParanoid" id="B0DE06"/>
<dbReference type="KEGG" id="lbc:LACBIDRAFT_328185"/>
<name>B0DE06_LACBS</name>
<feature type="compositionally biased region" description="Polar residues" evidence="1">
    <location>
        <begin position="1"/>
        <end position="14"/>
    </location>
</feature>